<comment type="pathway">
    <text evidence="1">Protein modification; protein glycosylation.</text>
</comment>
<accession>C1EJL5</accession>
<evidence type="ECO:0000256" key="3">
    <source>
        <dbReference type="ARBA" id="ARBA00022676"/>
    </source>
</evidence>
<dbReference type="InterPro" id="IPR038577">
    <property type="entry name" value="GT10-like_C_sf"/>
</dbReference>
<dbReference type="SUPFAM" id="SSF53756">
    <property type="entry name" value="UDP-Glycosyltransferase/glycogen phosphorylase"/>
    <property type="match status" value="1"/>
</dbReference>
<dbReference type="InterPro" id="IPR001503">
    <property type="entry name" value="Glyco_trans_10"/>
</dbReference>
<dbReference type="Proteomes" id="UP000002009">
    <property type="component" value="Chromosome 17"/>
</dbReference>
<evidence type="ECO:0000259" key="6">
    <source>
        <dbReference type="Pfam" id="PF00852"/>
    </source>
</evidence>
<evidence type="ECO:0000256" key="4">
    <source>
        <dbReference type="ARBA" id="ARBA00022679"/>
    </source>
</evidence>
<dbReference type="InterPro" id="IPR055270">
    <property type="entry name" value="Glyco_tran_10_C"/>
</dbReference>
<dbReference type="EMBL" id="CP001335">
    <property type="protein sequence ID" value="ACO68250.1"/>
    <property type="molecule type" value="Genomic_DNA"/>
</dbReference>
<protein>
    <recommendedName>
        <fullName evidence="5">Fucosyltransferase</fullName>
        <ecNumber evidence="5">2.4.1.-</ecNumber>
    </recommendedName>
</protein>
<keyword evidence="8" id="KW-1185">Reference proteome</keyword>
<dbReference type="KEGG" id="mis:MICPUN_53219"/>
<feature type="domain" description="Fucosyltransferase C-terminal" evidence="6">
    <location>
        <begin position="192"/>
        <end position="303"/>
    </location>
</feature>
<evidence type="ECO:0000256" key="2">
    <source>
        <dbReference type="ARBA" id="ARBA00008919"/>
    </source>
</evidence>
<dbReference type="PANTHER" id="PTHR11929">
    <property type="entry name" value="ALPHA- 1,3 -FUCOSYLTRANSFERASE"/>
    <property type="match status" value="1"/>
</dbReference>
<keyword evidence="4 5" id="KW-0808">Transferase</keyword>
<keyword evidence="5" id="KW-0472">Membrane</keyword>
<evidence type="ECO:0000256" key="1">
    <source>
        <dbReference type="ARBA" id="ARBA00004922"/>
    </source>
</evidence>
<dbReference type="AlphaFoldDB" id="C1EJL5"/>
<dbReference type="Pfam" id="PF00852">
    <property type="entry name" value="Glyco_transf_10"/>
    <property type="match status" value="1"/>
</dbReference>
<organism evidence="7 8">
    <name type="scientific">Micromonas commoda (strain RCC299 / NOUM17 / CCMP2709)</name>
    <name type="common">Picoplanktonic green alga</name>
    <dbReference type="NCBI Taxonomy" id="296587"/>
    <lineage>
        <taxon>Eukaryota</taxon>
        <taxon>Viridiplantae</taxon>
        <taxon>Chlorophyta</taxon>
        <taxon>Mamiellophyceae</taxon>
        <taxon>Mamiellales</taxon>
        <taxon>Mamiellaceae</taxon>
        <taxon>Micromonas</taxon>
    </lineage>
</organism>
<dbReference type="InParanoid" id="C1EJL5"/>
<dbReference type="GO" id="GO:0046920">
    <property type="term" value="F:alpha-(1-&gt;3)-fucosyltransferase activity"/>
    <property type="evidence" value="ECO:0007669"/>
    <property type="project" value="TreeGrafter"/>
</dbReference>
<comment type="subcellular location">
    <subcellularLocation>
        <location evidence="5">Golgi apparatus</location>
        <location evidence="5">Golgi stack membrane</location>
        <topology evidence="5">Single-pass type II membrane protein</topology>
    </subcellularLocation>
</comment>
<dbReference type="GO" id="GO:0032580">
    <property type="term" value="C:Golgi cisterna membrane"/>
    <property type="evidence" value="ECO:0007669"/>
    <property type="project" value="UniProtKB-SubCell"/>
</dbReference>
<evidence type="ECO:0000313" key="8">
    <source>
        <dbReference type="Proteomes" id="UP000002009"/>
    </source>
</evidence>
<evidence type="ECO:0000256" key="5">
    <source>
        <dbReference type="RuleBase" id="RU003832"/>
    </source>
</evidence>
<keyword evidence="5" id="KW-0333">Golgi apparatus</keyword>
<dbReference type="UniPathway" id="UPA00378"/>
<keyword evidence="3 5" id="KW-0328">Glycosyltransferase</keyword>
<reference evidence="7 8" key="1">
    <citation type="journal article" date="2009" name="Science">
        <title>Green evolution and dynamic adaptations revealed by genomes of the marine picoeukaryotes Micromonas.</title>
        <authorList>
            <person name="Worden A.Z."/>
            <person name="Lee J.H."/>
            <person name="Mock T."/>
            <person name="Rouze P."/>
            <person name="Simmons M.P."/>
            <person name="Aerts A.L."/>
            <person name="Allen A.E."/>
            <person name="Cuvelier M.L."/>
            <person name="Derelle E."/>
            <person name="Everett M.V."/>
            <person name="Foulon E."/>
            <person name="Grimwood J."/>
            <person name="Gundlach H."/>
            <person name="Henrissat B."/>
            <person name="Napoli C."/>
            <person name="McDonald S.M."/>
            <person name="Parker M.S."/>
            <person name="Rombauts S."/>
            <person name="Salamov A."/>
            <person name="Von Dassow P."/>
            <person name="Badger J.H."/>
            <person name="Coutinho P.M."/>
            <person name="Demir E."/>
            <person name="Dubchak I."/>
            <person name="Gentemann C."/>
            <person name="Eikrem W."/>
            <person name="Gready J.E."/>
            <person name="John U."/>
            <person name="Lanier W."/>
            <person name="Lindquist E.A."/>
            <person name="Lucas S."/>
            <person name="Mayer K.F."/>
            <person name="Moreau H."/>
            <person name="Not F."/>
            <person name="Otillar R."/>
            <person name="Panaud O."/>
            <person name="Pangilinan J."/>
            <person name="Paulsen I."/>
            <person name="Piegu B."/>
            <person name="Poliakov A."/>
            <person name="Robbens S."/>
            <person name="Schmutz J."/>
            <person name="Toulza E."/>
            <person name="Wyss T."/>
            <person name="Zelensky A."/>
            <person name="Zhou K."/>
            <person name="Armbrust E.V."/>
            <person name="Bhattacharya D."/>
            <person name="Goodenough U.W."/>
            <person name="Van de Peer Y."/>
            <person name="Grigoriev I.V."/>
        </authorList>
    </citation>
    <scope>NUCLEOTIDE SEQUENCE [LARGE SCALE GENOMIC DNA]</scope>
    <source>
        <strain evidence="8">RCC299 / NOUM17</strain>
    </source>
</reference>
<sequence length="415" mass="47283">MSSRPTRKWFRIIFSSFFLATIGLVTPLLRTASSAHHASKLRSTSFRRHLSVVFQSGGHYGKNAVHFLLQRTFPEIDIRYTLVERNTRLVPSEYDIVAESCPHFQRHETTPCRYTSGAWVQFSGEPGKHYRDEKWCPHHEIPLVRLDTTLKYYAKVHPETHFIWAPYACDGVPRHKATLKSRNLDNFFDRPFLIAWISSNCVSYRASMWRALKQVADAKGVTGVHALGKCENNMDSVGNREARGSNPSTYSKYKFVLVMENYPEPGYVSEKLVDALAGGAIPIYYGDISAAKLIFNESAFIHIPSIWRSVNASIAEPPSFENFVLAAEYIIDISRSPYLKDYLITDVMAKHERLPDYEHAGFPSIPFPPECLDLSEALIEEAYNTEPIVLALDALRSRIQPLLWPMLKSSLQKHV</sequence>
<evidence type="ECO:0000313" key="7">
    <source>
        <dbReference type="EMBL" id="ACO68250.1"/>
    </source>
</evidence>
<dbReference type="Gene3D" id="3.40.50.11660">
    <property type="entry name" value="Glycosyl transferase family 10, C-terminal domain"/>
    <property type="match status" value="1"/>
</dbReference>
<gene>
    <name evidence="7" type="ORF">MICPUN_53219</name>
</gene>
<name>C1EJL5_MICCC</name>
<dbReference type="OrthoDB" id="427096at2759"/>
<dbReference type="RefSeq" id="XP_002506992.1">
    <property type="nucleotide sequence ID" value="XM_002506946.1"/>
</dbReference>
<dbReference type="EC" id="2.4.1.-" evidence="5"/>
<comment type="similarity">
    <text evidence="2 5">Belongs to the glycosyltransferase 10 family.</text>
</comment>
<dbReference type="PANTHER" id="PTHR11929:SF194">
    <property type="entry name" value="ALPHA-(1,3)-FUCOSYLTRANSFERASE 10"/>
    <property type="match status" value="1"/>
</dbReference>
<dbReference type="GeneID" id="8249925"/>
<proteinExistence type="inferred from homology"/>
<keyword evidence="5" id="KW-0812">Transmembrane</keyword>